<dbReference type="EMBL" id="CANHGI010000002">
    <property type="protein sequence ID" value="CAI5440896.1"/>
    <property type="molecule type" value="Genomic_DNA"/>
</dbReference>
<gene>
    <name evidence="6" type="ORF">CAMP_LOCUS3533</name>
</gene>
<evidence type="ECO:0000313" key="6">
    <source>
        <dbReference type="EMBL" id="CAI5440896.1"/>
    </source>
</evidence>
<feature type="domain" description="Homeobox" evidence="5">
    <location>
        <begin position="163"/>
        <end position="210"/>
    </location>
</feature>
<organism evidence="6 7">
    <name type="scientific">Caenorhabditis angaria</name>
    <dbReference type="NCBI Taxonomy" id="860376"/>
    <lineage>
        <taxon>Eukaryota</taxon>
        <taxon>Metazoa</taxon>
        <taxon>Ecdysozoa</taxon>
        <taxon>Nematoda</taxon>
        <taxon>Chromadorea</taxon>
        <taxon>Rhabditida</taxon>
        <taxon>Rhabditina</taxon>
        <taxon>Rhabditomorpha</taxon>
        <taxon>Rhabditoidea</taxon>
        <taxon>Rhabditidae</taxon>
        <taxon>Peloderinae</taxon>
        <taxon>Caenorhabditis</taxon>
    </lineage>
</organism>
<dbReference type="InterPro" id="IPR009057">
    <property type="entry name" value="Homeodomain-like_sf"/>
</dbReference>
<accession>A0A9P1I9P9</accession>
<evidence type="ECO:0000256" key="3">
    <source>
        <dbReference type="RuleBase" id="RU000682"/>
    </source>
</evidence>
<dbReference type="CDD" id="cd00086">
    <property type="entry name" value="homeodomain"/>
    <property type="match status" value="1"/>
</dbReference>
<evidence type="ECO:0000256" key="2">
    <source>
        <dbReference type="PROSITE-ProRule" id="PRU00108"/>
    </source>
</evidence>
<dbReference type="PROSITE" id="PS50071">
    <property type="entry name" value="HOMEOBOX_2"/>
    <property type="match status" value="1"/>
</dbReference>
<proteinExistence type="predicted"/>
<dbReference type="PANTHER" id="PTHR24340:SF35">
    <property type="entry name" value="HGTX, ISOFORM C"/>
    <property type="match status" value="1"/>
</dbReference>
<keyword evidence="2 3" id="KW-0238">DNA-binding</keyword>
<keyword evidence="2 3" id="KW-0539">Nucleus</keyword>
<keyword evidence="2 3" id="KW-0371">Homeobox</keyword>
<feature type="region of interest" description="Disordered" evidence="4">
    <location>
        <begin position="25"/>
        <end position="87"/>
    </location>
</feature>
<feature type="compositionally biased region" description="Basic and acidic residues" evidence="4">
    <location>
        <begin position="44"/>
        <end position="56"/>
    </location>
</feature>
<dbReference type="GO" id="GO:0005634">
    <property type="term" value="C:nucleus"/>
    <property type="evidence" value="ECO:0007669"/>
    <property type="project" value="UniProtKB-SubCell"/>
</dbReference>
<dbReference type="Pfam" id="PF00046">
    <property type="entry name" value="Homeodomain"/>
    <property type="match status" value="1"/>
</dbReference>
<dbReference type="AlphaFoldDB" id="A0A9P1I9P9"/>
<evidence type="ECO:0000259" key="5">
    <source>
        <dbReference type="PROSITE" id="PS50071"/>
    </source>
</evidence>
<dbReference type="InterPro" id="IPR050394">
    <property type="entry name" value="Homeobox_NK-like"/>
</dbReference>
<evidence type="ECO:0000256" key="1">
    <source>
        <dbReference type="ARBA" id="ARBA00004123"/>
    </source>
</evidence>
<dbReference type="SMART" id="SM00389">
    <property type="entry name" value="HOX"/>
    <property type="match status" value="1"/>
</dbReference>
<dbReference type="OrthoDB" id="6159439at2759"/>
<feature type="compositionally biased region" description="Low complexity" evidence="4">
    <location>
        <begin position="58"/>
        <end position="87"/>
    </location>
</feature>
<protein>
    <recommendedName>
        <fullName evidence="5">Homeobox domain-containing protein</fullName>
    </recommendedName>
</protein>
<dbReference type="Proteomes" id="UP001152747">
    <property type="component" value="Unassembled WGS sequence"/>
</dbReference>
<comment type="caution">
    <text evidence="6">The sequence shown here is derived from an EMBL/GenBank/DDBJ whole genome shotgun (WGS) entry which is preliminary data.</text>
</comment>
<dbReference type="GO" id="GO:0000978">
    <property type="term" value="F:RNA polymerase II cis-regulatory region sequence-specific DNA binding"/>
    <property type="evidence" value="ECO:0007669"/>
    <property type="project" value="TreeGrafter"/>
</dbReference>
<feature type="DNA-binding region" description="Homeobox" evidence="2">
    <location>
        <begin position="165"/>
        <end position="211"/>
    </location>
</feature>
<comment type="subcellular location">
    <subcellularLocation>
        <location evidence="1 2 3">Nucleus</location>
    </subcellularLocation>
</comment>
<evidence type="ECO:0000256" key="4">
    <source>
        <dbReference type="SAM" id="MobiDB-lite"/>
    </source>
</evidence>
<dbReference type="GO" id="GO:0000981">
    <property type="term" value="F:DNA-binding transcription factor activity, RNA polymerase II-specific"/>
    <property type="evidence" value="ECO:0007669"/>
    <property type="project" value="TreeGrafter"/>
</dbReference>
<reference evidence="6" key="1">
    <citation type="submission" date="2022-11" db="EMBL/GenBank/DDBJ databases">
        <authorList>
            <person name="Kikuchi T."/>
        </authorList>
    </citation>
    <scope>NUCLEOTIDE SEQUENCE</scope>
    <source>
        <strain evidence="6">PS1010</strain>
    </source>
</reference>
<evidence type="ECO:0000313" key="7">
    <source>
        <dbReference type="Proteomes" id="UP001152747"/>
    </source>
</evidence>
<dbReference type="GO" id="GO:0030154">
    <property type="term" value="P:cell differentiation"/>
    <property type="evidence" value="ECO:0007669"/>
    <property type="project" value="TreeGrafter"/>
</dbReference>
<dbReference type="Gene3D" id="1.10.10.60">
    <property type="entry name" value="Homeodomain-like"/>
    <property type="match status" value="1"/>
</dbReference>
<dbReference type="PANTHER" id="PTHR24340">
    <property type="entry name" value="HOMEOBOX PROTEIN NKX"/>
    <property type="match status" value="1"/>
</dbReference>
<sequence>MSVLITEDDKERAKNAYSISNLLLEQHHKKENSSPSASSSASDDELRCASTDEEHTASSPFSSQQFIFPPTVSSSTSSDSGVVSNNGNPLGLDSSQLQTYMFLLSQHLSNSAAAVRAAQENTSRSINPFNLLTGLPGGLQNLARLPHHHNPHQMQLSPTSLSLQKKQSRPTFTGHQIYQLERKFEQTKYLAGADRAQLAQELSMSESQVKTLKVFKTGYKFGLGIDDNSWKPT</sequence>
<dbReference type="SUPFAM" id="SSF46689">
    <property type="entry name" value="Homeodomain-like"/>
    <property type="match status" value="1"/>
</dbReference>
<name>A0A9P1I9P9_9PELO</name>
<dbReference type="InterPro" id="IPR001356">
    <property type="entry name" value="HD"/>
</dbReference>
<keyword evidence="7" id="KW-1185">Reference proteome</keyword>